<dbReference type="SUPFAM" id="SSF52833">
    <property type="entry name" value="Thioredoxin-like"/>
    <property type="match status" value="1"/>
</dbReference>
<evidence type="ECO:0008006" key="3">
    <source>
        <dbReference type="Google" id="ProtNLM"/>
    </source>
</evidence>
<dbReference type="Proteomes" id="UP000271469">
    <property type="component" value="Chromosome"/>
</dbReference>
<dbReference type="InterPro" id="IPR009737">
    <property type="entry name" value="Aim32/Apd1-like"/>
</dbReference>
<keyword evidence="2" id="KW-1185">Reference proteome</keyword>
<dbReference type="KEGG" id="gom:D7316_00358"/>
<dbReference type="OrthoDB" id="3399139at2"/>
<dbReference type="EMBL" id="CP033972">
    <property type="protein sequence ID" value="AZG43789.1"/>
    <property type="molecule type" value="Genomic_DNA"/>
</dbReference>
<proteinExistence type="predicted"/>
<dbReference type="Pfam" id="PF06999">
    <property type="entry name" value="Suc_Fer-like"/>
    <property type="match status" value="1"/>
</dbReference>
<reference evidence="1 2" key="1">
    <citation type="submission" date="2018-11" db="EMBL/GenBank/DDBJ databases">
        <title>Gordonia insulae sp. nov., isolated from an island soil.</title>
        <authorList>
            <person name="Kim Y.S."/>
            <person name="Kim S.B."/>
        </authorList>
    </citation>
    <scope>NUCLEOTIDE SEQUENCE [LARGE SCALE GENOMIC DNA]</scope>
    <source>
        <strain evidence="1 2">MMS17-SY073</strain>
    </source>
</reference>
<accession>A0A3G8JH69</accession>
<protein>
    <recommendedName>
        <fullName evidence="3">Sucrase ferredoxin</fullName>
    </recommendedName>
</protein>
<name>A0A3G8JH69_9ACTN</name>
<dbReference type="AlphaFoldDB" id="A0A3G8JH69"/>
<dbReference type="InterPro" id="IPR036249">
    <property type="entry name" value="Thioredoxin-like_sf"/>
</dbReference>
<evidence type="ECO:0000313" key="2">
    <source>
        <dbReference type="Proteomes" id="UP000271469"/>
    </source>
</evidence>
<organism evidence="1 2">
    <name type="scientific">Gordonia insulae</name>
    <dbReference type="NCBI Taxonomy" id="2420509"/>
    <lineage>
        <taxon>Bacteria</taxon>
        <taxon>Bacillati</taxon>
        <taxon>Actinomycetota</taxon>
        <taxon>Actinomycetes</taxon>
        <taxon>Mycobacteriales</taxon>
        <taxon>Gordoniaceae</taxon>
        <taxon>Gordonia</taxon>
    </lineage>
</organism>
<sequence>MTDRRPCSDQALERDDPMFATASAGFSWLLLELPGAWGHSVFLNSPKIIDPTLGRSIVRRVEATGMRIVAIRPPGRRSPTPRWRWFIAHSEPGAEKLFRGEVDHPAQYLDLALDGSDGAVSTDPLIAVCAHGKHDQCCAVRGRAATSAIAAEYPESTWECSHLGGDRFAATMLVLPHGLCYGRVDSAPDPAELVRRYTVGRLDDAFLRGRTSLPHAVQAAQHFVRRETGDDRIDALAPIDVQRGDHRIVVRLRGRTGPVEVTLAEELSDPLLSTCSAHVAGRVRQFVLVSMNVL</sequence>
<dbReference type="RefSeq" id="WP_124706771.1">
    <property type="nucleotide sequence ID" value="NZ_CP033972.1"/>
</dbReference>
<evidence type="ECO:0000313" key="1">
    <source>
        <dbReference type="EMBL" id="AZG43789.1"/>
    </source>
</evidence>
<gene>
    <name evidence="1" type="ORF">D7316_00358</name>
</gene>